<evidence type="ECO:0000256" key="2">
    <source>
        <dbReference type="ARBA" id="ARBA00022723"/>
    </source>
</evidence>
<evidence type="ECO:0000256" key="1">
    <source>
        <dbReference type="ARBA" id="ARBA00001947"/>
    </source>
</evidence>
<gene>
    <name evidence="6" type="ORF">GGQ92_002273</name>
</gene>
<evidence type="ECO:0000313" key="6">
    <source>
        <dbReference type="EMBL" id="MBB6513461.1"/>
    </source>
</evidence>
<comment type="caution">
    <text evidence="6">The sequence shown here is derived from an EMBL/GenBank/DDBJ whole genome shotgun (WGS) entry which is preliminary data.</text>
</comment>
<dbReference type="RefSeq" id="WP_184248679.1">
    <property type="nucleotide sequence ID" value="NZ_BAAACU010000029.1"/>
</dbReference>
<name>A0A841RL30_9BACI</name>
<dbReference type="GO" id="GO:0009231">
    <property type="term" value="P:riboflavin biosynthetic process"/>
    <property type="evidence" value="ECO:0007669"/>
    <property type="project" value="TreeGrafter"/>
</dbReference>
<comment type="similarity">
    <text evidence="5">Belongs to the creatininase superfamily.</text>
</comment>
<dbReference type="Gene3D" id="3.40.50.10310">
    <property type="entry name" value="Creatininase"/>
    <property type="match status" value="1"/>
</dbReference>
<proteinExistence type="inferred from homology"/>
<dbReference type="Proteomes" id="UP000572212">
    <property type="component" value="Unassembled WGS sequence"/>
</dbReference>
<evidence type="ECO:0000256" key="5">
    <source>
        <dbReference type="ARBA" id="ARBA00024029"/>
    </source>
</evidence>
<organism evidence="6 7">
    <name type="scientific">Gracilibacillus halotolerans</name>
    <dbReference type="NCBI Taxonomy" id="74386"/>
    <lineage>
        <taxon>Bacteria</taxon>
        <taxon>Bacillati</taxon>
        <taxon>Bacillota</taxon>
        <taxon>Bacilli</taxon>
        <taxon>Bacillales</taxon>
        <taxon>Bacillaceae</taxon>
        <taxon>Gracilibacillus</taxon>
    </lineage>
</organism>
<evidence type="ECO:0000256" key="3">
    <source>
        <dbReference type="ARBA" id="ARBA00022801"/>
    </source>
</evidence>
<comment type="cofactor">
    <cofactor evidence="1">
        <name>Zn(2+)</name>
        <dbReference type="ChEBI" id="CHEBI:29105"/>
    </cofactor>
</comment>
<reference evidence="6 7" key="1">
    <citation type="submission" date="2020-08" db="EMBL/GenBank/DDBJ databases">
        <title>Genomic Encyclopedia of Type Strains, Phase IV (KMG-IV): sequencing the most valuable type-strain genomes for metagenomic binning, comparative biology and taxonomic classification.</title>
        <authorList>
            <person name="Goeker M."/>
        </authorList>
    </citation>
    <scope>NUCLEOTIDE SEQUENCE [LARGE SCALE GENOMIC DNA]</scope>
    <source>
        <strain evidence="6 7">DSM 11805</strain>
    </source>
</reference>
<keyword evidence="3 6" id="KW-0378">Hydrolase</keyword>
<dbReference type="PANTHER" id="PTHR35005">
    <property type="entry name" value="3-DEHYDRO-SCYLLO-INOSOSE HYDROLASE"/>
    <property type="match status" value="1"/>
</dbReference>
<evidence type="ECO:0000313" key="7">
    <source>
        <dbReference type="Proteomes" id="UP000572212"/>
    </source>
</evidence>
<dbReference type="AlphaFoldDB" id="A0A841RL30"/>
<dbReference type="GO" id="GO:0016811">
    <property type="term" value="F:hydrolase activity, acting on carbon-nitrogen (but not peptide) bonds, in linear amides"/>
    <property type="evidence" value="ECO:0007669"/>
    <property type="project" value="TreeGrafter"/>
</dbReference>
<dbReference type="InterPro" id="IPR024087">
    <property type="entry name" value="Creatininase-like_sf"/>
</dbReference>
<dbReference type="EC" id="3.5.2.10" evidence="6"/>
<dbReference type="GO" id="GO:0046872">
    <property type="term" value="F:metal ion binding"/>
    <property type="evidence" value="ECO:0007669"/>
    <property type="project" value="UniProtKB-KW"/>
</dbReference>
<dbReference type="InterPro" id="IPR003785">
    <property type="entry name" value="Creatininase/forma_Hydrolase"/>
</dbReference>
<dbReference type="SUPFAM" id="SSF102215">
    <property type="entry name" value="Creatininase"/>
    <property type="match status" value="1"/>
</dbReference>
<dbReference type="GO" id="GO:0047789">
    <property type="term" value="F:creatininase activity"/>
    <property type="evidence" value="ECO:0007669"/>
    <property type="project" value="UniProtKB-EC"/>
</dbReference>
<protein>
    <submittedName>
        <fullName evidence="6">Creatinine amidohydrolase</fullName>
        <ecNumber evidence="6">3.5.2.10</ecNumber>
    </submittedName>
</protein>
<dbReference type="PANTHER" id="PTHR35005:SF1">
    <property type="entry name" value="2-AMINO-5-FORMYLAMINO-6-RIBOSYLAMINOPYRIMIDIN-4(3H)-ONE 5'-MONOPHOSPHATE DEFORMYLASE"/>
    <property type="match status" value="1"/>
</dbReference>
<dbReference type="EMBL" id="JACHON010000012">
    <property type="protein sequence ID" value="MBB6513461.1"/>
    <property type="molecule type" value="Genomic_DNA"/>
</dbReference>
<accession>A0A841RL30</accession>
<keyword evidence="4" id="KW-0862">Zinc</keyword>
<sequence>MKTNKVLYEELLPEEFLKRINDCPIAYLPLGTLEWHGYHLPLGSDGLQSKGFFMSLANKIGGIVLPMMYLGPDILVKKGGDEYIGMDVHSFEDEQFQQLEGSAYYVEEDLFIKMIEATLWNLSRAGFKIVVAHGHGPSTQAFSKSIEPFEKKFGLKLFQLWDLGGEENNGIMTDHAAYNETSLMMGLYPDLTDLEKLTDESSMVGIWGDDPRKTSEQNGRKIIEENIKRVGDRLLDELSKLNWQPREMNYSKIKKIYDN</sequence>
<keyword evidence="7" id="KW-1185">Reference proteome</keyword>
<dbReference type="Pfam" id="PF02633">
    <property type="entry name" value="Creatininase"/>
    <property type="match status" value="1"/>
</dbReference>
<evidence type="ECO:0000256" key="4">
    <source>
        <dbReference type="ARBA" id="ARBA00022833"/>
    </source>
</evidence>
<keyword evidence="2" id="KW-0479">Metal-binding</keyword>